<dbReference type="RefSeq" id="WP_147361884.1">
    <property type="nucleotide sequence ID" value="NZ_QWEE01000802.1"/>
</dbReference>
<keyword evidence="4" id="KW-1185">Reference proteome</keyword>
<feature type="region of interest" description="Disordered" evidence="1">
    <location>
        <begin position="1"/>
        <end position="23"/>
    </location>
</feature>
<protein>
    <submittedName>
        <fullName evidence="3">Uncharacterized protein</fullName>
    </submittedName>
</protein>
<evidence type="ECO:0000313" key="4">
    <source>
        <dbReference type="Proteomes" id="UP000265355"/>
    </source>
</evidence>
<sequence length="91" mass="10258">PGTAFLGKRTPRRRRRRLRRQAQLHRRLSYAPPAAVPFHWLSLVPLAILRALLQMLRKRPTAAPGEIGAAVRVAVAPGRIRASRRRLAASR</sequence>
<evidence type="ECO:0000256" key="2">
    <source>
        <dbReference type="SAM" id="Phobius"/>
    </source>
</evidence>
<dbReference type="EMBL" id="QWEE01000802">
    <property type="protein sequence ID" value="RII85418.1"/>
    <property type="molecule type" value="Genomic_DNA"/>
</dbReference>
<keyword evidence="2" id="KW-1133">Transmembrane helix</keyword>
<name>A0ABX9N1E9_9MICO</name>
<organism evidence="3 4">
    <name type="scientific">Clavibacter californiensis</name>
    <dbReference type="NCBI Taxonomy" id="1401995"/>
    <lineage>
        <taxon>Bacteria</taxon>
        <taxon>Bacillati</taxon>
        <taxon>Actinomycetota</taxon>
        <taxon>Actinomycetes</taxon>
        <taxon>Micrococcales</taxon>
        <taxon>Microbacteriaceae</taxon>
        <taxon>Clavibacter</taxon>
    </lineage>
</organism>
<evidence type="ECO:0000256" key="1">
    <source>
        <dbReference type="SAM" id="MobiDB-lite"/>
    </source>
</evidence>
<evidence type="ECO:0000313" key="3">
    <source>
        <dbReference type="EMBL" id="RII85418.1"/>
    </source>
</evidence>
<keyword evidence="2" id="KW-0472">Membrane</keyword>
<gene>
    <name evidence="3" type="ORF">DZF98_17570</name>
</gene>
<feature type="transmembrane region" description="Helical" evidence="2">
    <location>
        <begin position="34"/>
        <end position="53"/>
    </location>
</feature>
<feature type="non-terminal residue" evidence="3">
    <location>
        <position position="1"/>
    </location>
</feature>
<feature type="non-terminal residue" evidence="3">
    <location>
        <position position="91"/>
    </location>
</feature>
<proteinExistence type="predicted"/>
<keyword evidence="2" id="KW-0812">Transmembrane</keyword>
<dbReference type="Proteomes" id="UP000265355">
    <property type="component" value="Unassembled WGS sequence"/>
</dbReference>
<feature type="compositionally biased region" description="Basic residues" evidence="1">
    <location>
        <begin position="9"/>
        <end position="23"/>
    </location>
</feature>
<accession>A0ABX9N1E9</accession>
<comment type="caution">
    <text evidence="3">The sequence shown here is derived from an EMBL/GenBank/DDBJ whole genome shotgun (WGS) entry which is preliminary data.</text>
</comment>
<reference evidence="3 4" key="1">
    <citation type="submission" date="2018-08" db="EMBL/GenBank/DDBJ databases">
        <title>Genome Sequence of Clavibacter michiganensis Subspecies type strains, and the Atypical Peach-Colored Strains Isolated from Tomato.</title>
        <authorList>
            <person name="Osdaghi E."/>
            <person name="Portier P."/>
            <person name="Briand M."/>
            <person name="Jacques M.-A."/>
        </authorList>
    </citation>
    <scope>NUCLEOTIDE SEQUENCE [LARGE SCALE GENOMIC DNA]</scope>
    <source>
        <strain evidence="3 4">CFBP 8216</strain>
    </source>
</reference>